<organism evidence="1 2">
    <name type="scientific">Rhodococcus jostii</name>
    <dbReference type="NCBI Taxonomy" id="132919"/>
    <lineage>
        <taxon>Bacteria</taxon>
        <taxon>Bacillati</taxon>
        <taxon>Actinomycetota</taxon>
        <taxon>Actinomycetes</taxon>
        <taxon>Mycobacteriales</taxon>
        <taxon>Nocardiaceae</taxon>
        <taxon>Rhodococcus</taxon>
    </lineage>
</organism>
<sequence>MPAGGFLSGSLHRFCSYTGESFQYLKSSGVGAGPIRPAAGAQAFLEAQVLKALGSPGGRYAHPLGIVRFRIGLDGVPVVFLDSHAEMAIGAIFPTSRTVVEVLLPSYESYIEVQGILDLRVLAVQGRELHVGLVGTDARLVLAASAGSGWAREIRDHERDLVSAGYIPLWTESIRTPFEQEHLAMCPPLHEFALTWLGSGLLRRIGLFRTQPRIVVSRVQAFAFVQKLIGEGGCCLLPGQVSRECHV</sequence>
<dbReference type="Proteomes" id="UP000183407">
    <property type="component" value="Unassembled WGS sequence"/>
</dbReference>
<evidence type="ECO:0000313" key="1">
    <source>
        <dbReference type="EMBL" id="SEE80277.1"/>
    </source>
</evidence>
<proteinExistence type="predicted"/>
<evidence type="ECO:0000313" key="2">
    <source>
        <dbReference type="Proteomes" id="UP000183407"/>
    </source>
</evidence>
<reference evidence="2" key="1">
    <citation type="submission" date="2016-10" db="EMBL/GenBank/DDBJ databases">
        <authorList>
            <person name="Varghese N."/>
        </authorList>
    </citation>
    <scope>NUCLEOTIDE SEQUENCE [LARGE SCALE GENOMIC DNA]</scope>
    <source>
        <strain evidence="2">DSM 44719</strain>
    </source>
</reference>
<gene>
    <name evidence="1" type="ORF">SAMN04490220_8400</name>
</gene>
<name>A0A1H5LUY3_RHOJO</name>
<protein>
    <submittedName>
        <fullName evidence="1">Uncharacterized protein</fullName>
    </submittedName>
</protein>
<dbReference type="EMBL" id="FNTL01000005">
    <property type="protein sequence ID" value="SEE80277.1"/>
    <property type="molecule type" value="Genomic_DNA"/>
</dbReference>
<accession>A0A1H5LUY3</accession>
<dbReference type="AlphaFoldDB" id="A0A1H5LUY3"/>